<name>A0A345Z2Z8_9MOLU</name>
<evidence type="ECO:0000313" key="2">
    <source>
        <dbReference type="EMBL" id="AXK50977.1"/>
    </source>
</evidence>
<dbReference type="OrthoDB" id="387171at2"/>
<reference evidence="2 3" key="1">
    <citation type="submission" date="2018-07" db="EMBL/GenBank/DDBJ databases">
        <title>Complete genome sequence of Spiroplasma alleghenense PLHS-1 (ATCC 51752).</title>
        <authorList>
            <person name="Chou L."/>
            <person name="Lee T.-Y."/>
            <person name="Tsai Y.-M."/>
            <person name="Kuo C.-H."/>
        </authorList>
    </citation>
    <scope>NUCLEOTIDE SEQUENCE [LARGE SCALE GENOMIC DNA]</scope>
    <source>
        <strain evidence="2 3">PLHS-1</strain>
    </source>
</reference>
<sequence>MKKLLSLFASASVTVSSVMSVVACGGVNNSNTIYYSYVDNRTDKNTKKLYTDAAEEYAKIYGNDFKFKGIRYDDNNQLATEMQTIGNSGRNMPDIFLVSVDNATKLATLGYILPLDGADAIPEAGEILQNLNYSIDKSEAAMNLWKQGTATETDLWSNFMPFAVQSSKIKSNNPKAREKDAAQYGITTYLGVGGGSALVSNSDEALNNFKNLGLVQAGNEFDDQGQINWVDQANVSVDKLTQVSASTGNSTITSLFDRGMWWMYPVYSNIMSDEIDGKVYKAADVGVNWINDESLPYFDSGEGKYSSVFSNKYFKNSAQEVLGKWFDYYSQQIKVAKNTLTGTTANTSYLNMNHPSLNAGVQRSMLSGGEGITKTGEISAYGINYEPSSYFDMLGGFKSFTKIDYMPLEFVKLFDKDNEVDLFKKYDEQDIGKWLAPAGSGMTVFNSRLGSNKSRLKASQRFVELMFGAKEVEDKNGKTTIVHSDDGGQWNFEKSFTKSLEVPSKLAIVDESQTKNEIFEKKLEEIADNKFARAIDEVANFEGKNNEKIEKEAVIRLEKYQIWLASVLYGSAETTLSMAPNVSSYDFATNNDWHGNNAMLPSLNNAFKMSDSQFENVYGKLSDTDTSYKSSKEYISKREEFIANLMRILTQLNYELGKK</sequence>
<dbReference type="RefSeq" id="WP_115557894.1">
    <property type="nucleotide sequence ID" value="NZ_CP031376.1"/>
</dbReference>
<dbReference type="EMBL" id="CP031376">
    <property type="protein sequence ID" value="AXK50977.1"/>
    <property type="molecule type" value="Genomic_DNA"/>
</dbReference>
<dbReference type="NCBIfam" id="NF038029">
    <property type="entry name" value="LP_plasma"/>
    <property type="match status" value="1"/>
</dbReference>
<dbReference type="AlphaFoldDB" id="A0A345Z2Z8"/>
<feature type="signal peptide" evidence="1">
    <location>
        <begin position="1"/>
        <end position="20"/>
    </location>
</feature>
<organism evidence="2 3">
    <name type="scientific">Spiroplasma alleghenense</name>
    <dbReference type="NCBI Taxonomy" id="216931"/>
    <lineage>
        <taxon>Bacteria</taxon>
        <taxon>Bacillati</taxon>
        <taxon>Mycoplasmatota</taxon>
        <taxon>Mollicutes</taxon>
        <taxon>Entomoplasmatales</taxon>
        <taxon>Spiroplasmataceae</taxon>
        <taxon>Spiroplasma</taxon>
    </lineage>
</organism>
<gene>
    <name evidence="2" type="ORF">SALLE_v1c03030</name>
</gene>
<proteinExistence type="predicted"/>
<evidence type="ECO:0000256" key="1">
    <source>
        <dbReference type="SAM" id="SignalP"/>
    </source>
</evidence>
<dbReference type="Gene3D" id="3.40.190.10">
    <property type="entry name" value="Periplasmic binding protein-like II"/>
    <property type="match status" value="1"/>
</dbReference>
<dbReference type="PROSITE" id="PS51257">
    <property type="entry name" value="PROKAR_LIPOPROTEIN"/>
    <property type="match status" value="1"/>
</dbReference>
<feature type="chain" id="PRO_5016807140" description="Lipoprotein" evidence="1">
    <location>
        <begin position="21"/>
        <end position="659"/>
    </location>
</feature>
<dbReference type="Proteomes" id="UP000254792">
    <property type="component" value="Chromosome"/>
</dbReference>
<keyword evidence="3" id="KW-1185">Reference proteome</keyword>
<evidence type="ECO:0000313" key="3">
    <source>
        <dbReference type="Proteomes" id="UP000254792"/>
    </source>
</evidence>
<evidence type="ECO:0008006" key="4">
    <source>
        <dbReference type="Google" id="ProtNLM"/>
    </source>
</evidence>
<dbReference type="SUPFAM" id="SSF53850">
    <property type="entry name" value="Periplasmic binding protein-like II"/>
    <property type="match status" value="1"/>
</dbReference>
<accession>A0A345Z2Z8</accession>
<dbReference type="KEGG" id="salx:SALLE_v1c03030"/>
<protein>
    <recommendedName>
        <fullName evidence="4">Lipoprotein</fullName>
    </recommendedName>
</protein>
<keyword evidence="1" id="KW-0732">Signal</keyword>
<dbReference type="InterPro" id="IPR054816">
    <property type="entry name" value="Lipoprotein_mollicutes-type_CS"/>
</dbReference>